<feature type="chain" id="PRO_5047138328" evidence="1">
    <location>
        <begin position="26"/>
        <end position="278"/>
    </location>
</feature>
<gene>
    <name evidence="2" type="ORF">QRD43_05215</name>
</gene>
<dbReference type="RefSeq" id="WP_285981410.1">
    <property type="nucleotide sequence ID" value="NZ_JASVDS010000001.1"/>
</dbReference>
<dbReference type="GO" id="GO:0008168">
    <property type="term" value="F:methyltransferase activity"/>
    <property type="evidence" value="ECO:0007669"/>
    <property type="project" value="UniProtKB-KW"/>
</dbReference>
<feature type="signal peptide" evidence="1">
    <location>
        <begin position="1"/>
        <end position="25"/>
    </location>
</feature>
<evidence type="ECO:0000313" key="2">
    <source>
        <dbReference type="EMBL" id="MDL5031302.1"/>
    </source>
</evidence>
<dbReference type="Proteomes" id="UP001238603">
    <property type="component" value="Unassembled WGS sequence"/>
</dbReference>
<keyword evidence="3" id="KW-1185">Reference proteome</keyword>
<evidence type="ECO:0000256" key="1">
    <source>
        <dbReference type="SAM" id="SignalP"/>
    </source>
</evidence>
<dbReference type="InterPro" id="IPR016980">
    <property type="entry name" value="S-AdoMet-dep_MeTrfase_Alr7345"/>
</dbReference>
<dbReference type="GO" id="GO:0032259">
    <property type="term" value="P:methylation"/>
    <property type="evidence" value="ECO:0007669"/>
    <property type="project" value="UniProtKB-KW"/>
</dbReference>
<sequence>MRLTRRGFAALASLPLMTVAWGAQAAEPPADTALQAAIAGSHRTPAFVARDAARHPYETLRFFGIQPGMTVVELSPGGGWYTEILAPYLHERGQLVLGADDPQSTNAYRQRSGQRLKDKLAAAPAVYGKVRMNVFEVPARLQYAEPGSADLVLTFRNVHNWIDAGGDAAVQAVFRSAFEALKKGGTFGVVEHRRPVAQAQDEKASSGYVHEAYVIRLAEAVGFKLAARSEVNANPKDTADHENGVWALPPTFTNKDKDRERYAAIGESDRMTLRFVKP</sequence>
<dbReference type="EMBL" id="JASVDS010000001">
    <property type="protein sequence ID" value="MDL5031302.1"/>
    <property type="molecule type" value="Genomic_DNA"/>
</dbReference>
<keyword evidence="2" id="KW-0808">Transferase</keyword>
<evidence type="ECO:0000313" key="3">
    <source>
        <dbReference type="Proteomes" id="UP001238603"/>
    </source>
</evidence>
<dbReference type="Gene3D" id="3.40.50.150">
    <property type="entry name" value="Vaccinia Virus protein VP39"/>
    <property type="match status" value="1"/>
</dbReference>
<dbReference type="PIRSF" id="PIRSF031679">
    <property type="entry name" value="Mtase_Alr7345_prd"/>
    <property type="match status" value="1"/>
</dbReference>
<keyword evidence="2" id="KW-0489">Methyltransferase</keyword>
<proteinExistence type="predicted"/>
<reference evidence="2 3" key="1">
    <citation type="submission" date="2023-06" db="EMBL/GenBank/DDBJ databases">
        <title>Pelomonas sp. APW6 16S ribosomal RNA gene genome sequencing and assembly.</title>
        <authorList>
            <person name="Woo H."/>
        </authorList>
    </citation>
    <scope>NUCLEOTIDE SEQUENCE [LARGE SCALE GENOMIC DNA]</scope>
    <source>
        <strain evidence="2 3">APW6</strain>
    </source>
</reference>
<dbReference type="SUPFAM" id="SSF53335">
    <property type="entry name" value="S-adenosyl-L-methionine-dependent methyltransferases"/>
    <property type="match status" value="1"/>
</dbReference>
<accession>A0ABT7LG86</accession>
<protein>
    <submittedName>
        <fullName evidence="2">Methyltransferase</fullName>
    </submittedName>
</protein>
<comment type="caution">
    <text evidence="2">The sequence shown here is derived from an EMBL/GenBank/DDBJ whole genome shotgun (WGS) entry which is preliminary data.</text>
</comment>
<dbReference type="InterPro" id="IPR029063">
    <property type="entry name" value="SAM-dependent_MTases_sf"/>
</dbReference>
<organism evidence="2 3">
    <name type="scientific">Roseateles subflavus</name>
    <dbReference type="NCBI Taxonomy" id="3053353"/>
    <lineage>
        <taxon>Bacteria</taxon>
        <taxon>Pseudomonadati</taxon>
        <taxon>Pseudomonadota</taxon>
        <taxon>Betaproteobacteria</taxon>
        <taxon>Burkholderiales</taxon>
        <taxon>Sphaerotilaceae</taxon>
        <taxon>Roseateles</taxon>
    </lineage>
</organism>
<name>A0ABT7LG86_9BURK</name>
<keyword evidence="1" id="KW-0732">Signal</keyword>